<gene>
    <name evidence="1" type="ORF">F4821DRAFT_81275</name>
</gene>
<accession>A0ACC0D7K2</accession>
<keyword evidence="1" id="KW-0418">Kinase</keyword>
<keyword evidence="1" id="KW-0808">Transferase</keyword>
<proteinExistence type="predicted"/>
<sequence>MDSDPGLRRSKRHHIGVDVGTGSARALIIDEDGKFIASAFEAIDEWQPRPGIHEQSVGQIWDSVCHAVKKALLQSGIQPESVRSIAFVATCSLALFTHDTNEPVAAGGEESTEKDHNVILWMDQRAKSEAETINKTNHELLKYFGGSISVLMELPKILWLKHHMSEVDFQRCKFYDLNDALTYVATGSQQFPCTEMCTRDALHIGVDGTAKGWDRGFLEAVQLEILATEDFKRVGGVCRHGRAPPAGTSAGHLCEKSARDLGLQPEVEVAVGTIDSYSGWVGTAGSRFDGQQDFPLHSRMAVVAGTSACYIVASRKPVFVEGIWGPYQDWVLLGHWMSEGGQVATGMLLQHVVEVHPAYDAALKLANNSDLSIYDFLDKHLEHMRSQSGVPDVSYLGRNYFYYGDLYGNRSPIGDPSMTGSVVGLTGDKSIDNLAIQYYGALEFIALQIRHVVSKMNEAGTEINSLFISGSVANNANLMRLIATSCEMPVIIPRQAGAAVCFGAAMLAVTATKKTSTGGTDSLWSVMQKLGQQGEIQQPEKNTLLKDLLDVKYVVYLEQCERQRVFRDMVEQAVSDRLA</sequence>
<evidence type="ECO:0000313" key="2">
    <source>
        <dbReference type="Proteomes" id="UP001497680"/>
    </source>
</evidence>
<protein>
    <submittedName>
        <fullName evidence="1">FGGY-family pentulose kinase</fullName>
    </submittedName>
</protein>
<dbReference type="EMBL" id="MU394299">
    <property type="protein sequence ID" value="KAI6088714.1"/>
    <property type="molecule type" value="Genomic_DNA"/>
</dbReference>
<name>A0ACC0D7K2_9PEZI</name>
<keyword evidence="2" id="KW-1185">Reference proteome</keyword>
<evidence type="ECO:0000313" key="1">
    <source>
        <dbReference type="EMBL" id="KAI6088714.1"/>
    </source>
</evidence>
<dbReference type="Proteomes" id="UP001497680">
    <property type="component" value="Unassembled WGS sequence"/>
</dbReference>
<reference evidence="1 2" key="1">
    <citation type="journal article" date="2022" name="New Phytol.">
        <title>Ecological generalism drives hyperdiversity of secondary metabolite gene clusters in xylarialean endophytes.</title>
        <authorList>
            <person name="Franco M.E.E."/>
            <person name="Wisecaver J.H."/>
            <person name="Arnold A.E."/>
            <person name="Ju Y.M."/>
            <person name="Slot J.C."/>
            <person name="Ahrendt S."/>
            <person name="Moore L.P."/>
            <person name="Eastman K.E."/>
            <person name="Scott K."/>
            <person name="Konkel Z."/>
            <person name="Mondo S.J."/>
            <person name="Kuo A."/>
            <person name="Hayes R.D."/>
            <person name="Haridas S."/>
            <person name="Andreopoulos B."/>
            <person name="Riley R."/>
            <person name="LaButti K."/>
            <person name="Pangilinan J."/>
            <person name="Lipzen A."/>
            <person name="Amirebrahimi M."/>
            <person name="Yan J."/>
            <person name="Adam C."/>
            <person name="Keymanesh K."/>
            <person name="Ng V."/>
            <person name="Louie K."/>
            <person name="Northen T."/>
            <person name="Drula E."/>
            <person name="Henrissat B."/>
            <person name="Hsieh H.M."/>
            <person name="Youens-Clark K."/>
            <person name="Lutzoni F."/>
            <person name="Miadlikowska J."/>
            <person name="Eastwood D.C."/>
            <person name="Hamelin R.C."/>
            <person name="Grigoriev I.V."/>
            <person name="U'Ren J.M."/>
        </authorList>
    </citation>
    <scope>NUCLEOTIDE SEQUENCE [LARGE SCALE GENOMIC DNA]</scope>
    <source>
        <strain evidence="1 2">ER1909</strain>
    </source>
</reference>
<comment type="caution">
    <text evidence="1">The sequence shown here is derived from an EMBL/GenBank/DDBJ whole genome shotgun (WGS) entry which is preliminary data.</text>
</comment>
<organism evidence="1 2">
    <name type="scientific">Hypoxylon rubiginosum</name>
    <dbReference type="NCBI Taxonomy" id="110542"/>
    <lineage>
        <taxon>Eukaryota</taxon>
        <taxon>Fungi</taxon>
        <taxon>Dikarya</taxon>
        <taxon>Ascomycota</taxon>
        <taxon>Pezizomycotina</taxon>
        <taxon>Sordariomycetes</taxon>
        <taxon>Xylariomycetidae</taxon>
        <taxon>Xylariales</taxon>
        <taxon>Hypoxylaceae</taxon>
        <taxon>Hypoxylon</taxon>
    </lineage>
</organism>